<evidence type="ECO:0000313" key="1">
    <source>
        <dbReference type="EMBL" id="MBB4963762.1"/>
    </source>
</evidence>
<keyword evidence="1" id="KW-0255">Endonuclease</keyword>
<keyword evidence="1" id="KW-0378">Hydrolase</keyword>
<gene>
    <name evidence="1" type="ORF">F4559_001121</name>
</gene>
<comment type="caution">
    <text evidence="1">The sequence shown here is derived from an EMBL/GenBank/DDBJ whole genome shotgun (WGS) entry which is preliminary data.</text>
</comment>
<keyword evidence="2" id="KW-1185">Reference proteome</keyword>
<reference evidence="1 2" key="1">
    <citation type="submission" date="2020-08" db="EMBL/GenBank/DDBJ databases">
        <title>Sequencing the genomes of 1000 actinobacteria strains.</title>
        <authorList>
            <person name="Klenk H.-P."/>
        </authorList>
    </citation>
    <scope>NUCLEOTIDE SEQUENCE [LARGE SCALE GENOMIC DNA]</scope>
    <source>
        <strain evidence="1 2">DSM 45084</strain>
    </source>
</reference>
<keyword evidence="1" id="KW-0540">Nuclease</keyword>
<dbReference type="EMBL" id="JACHJS010000001">
    <property type="protein sequence ID" value="MBB4963762.1"/>
    <property type="molecule type" value="Genomic_DNA"/>
</dbReference>
<evidence type="ECO:0000313" key="2">
    <source>
        <dbReference type="Proteomes" id="UP000542674"/>
    </source>
</evidence>
<dbReference type="GO" id="GO:0004519">
    <property type="term" value="F:endonuclease activity"/>
    <property type="evidence" value="ECO:0007669"/>
    <property type="project" value="UniProtKB-KW"/>
</dbReference>
<dbReference type="SUPFAM" id="SSF53098">
    <property type="entry name" value="Ribonuclease H-like"/>
    <property type="match status" value="1"/>
</dbReference>
<dbReference type="Gene3D" id="3.30.420.10">
    <property type="entry name" value="Ribonuclease H-like superfamily/Ribonuclease H"/>
    <property type="match status" value="1"/>
</dbReference>
<dbReference type="InterPro" id="IPR036397">
    <property type="entry name" value="RNaseH_sf"/>
</dbReference>
<accession>A0A7W7T0H9</accession>
<proteinExistence type="predicted"/>
<sequence>MDAASARGNVIGLDLSITATGIAYPDGSTATVKTRSADGDRRLLDIVVAVNLALGSEPTLVVIEDLPTHAHAAGITGMVHGAVRAALLDAGIPYVLVPPATLKAYATGRGNADKTAMALAAFKRAQVEFGDDNQCDAWWLRHAGLDHLGVPPVALPEAQRNRLSVLRWPDLPARVA</sequence>
<protein>
    <submittedName>
        <fullName evidence="1">Holliday junction resolvasome RuvABC endonuclease subunit</fullName>
    </submittedName>
</protein>
<organism evidence="1 2">
    <name type="scientific">Saccharothrix violaceirubra</name>
    <dbReference type="NCBI Taxonomy" id="413306"/>
    <lineage>
        <taxon>Bacteria</taxon>
        <taxon>Bacillati</taxon>
        <taxon>Actinomycetota</taxon>
        <taxon>Actinomycetes</taxon>
        <taxon>Pseudonocardiales</taxon>
        <taxon>Pseudonocardiaceae</taxon>
        <taxon>Saccharothrix</taxon>
    </lineage>
</organism>
<dbReference type="RefSeq" id="WP_184666508.1">
    <property type="nucleotide sequence ID" value="NZ_BAABAI010000034.1"/>
</dbReference>
<dbReference type="AlphaFoldDB" id="A0A7W7T0H9"/>
<name>A0A7W7T0H9_9PSEU</name>
<dbReference type="GO" id="GO:0003676">
    <property type="term" value="F:nucleic acid binding"/>
    <property type="evidence" value="ECO:0007669"/>
    <property type="project" value="InterPro"/>
</dbReference>
<dbReference type="Proteomes" id="UP000542674">
    <property type="component" value="Unassembled WGS sequence"/>
</dbReference>
<dbReference type="InterPro" id="IPR012337">
    <property type="entry name" value="RNaseH-like_sf"/>
</dbReference>